<feature type="transmembrane region" description="Helical" evidence="6">
    <location>
        <begin position="435"/>
        <end position="456"/>
    </location>
</feature>
<dbReference type="EMBL" id="WHWB01033315">
    <property type="protein sequence ID" value="KAJ7420535.1"/>
    <property type="molecule type" value="Genomic_DNA"/>
</dbReference>
<feature type="transmembrane region" description="Helical" evidence="6">
    <location>
        <begin position="309"/>
        <end position="330"/>
    </location>
</feature>
<evidence type="ECO:0000256" key="4">
    <source>
        <dbReference type="ARBA" id="ARBA00023136"/>
    </source>
</evidence>
<organism evidence="8 9">
    <name type="scientific">Willisornis vidua</name>
    <name type="common">Xingu scale-backed antbird</name>
    <dbReference type="NCBI Taxonomy" id="1566151"/>
    <lineage>
        <taxon>Eukaryota</taxon>
        <taxon>Metazoa</taxon>
        <taxon>Chordata</taxon>
        <taxon>Craniata</taxon>
        <taxon>Vertebrata</taxon>
        <taxon>Euteleostomi</taxon>
        <taxon>Archelosauria</taxon>
        <taxon>Archosauria</taxon>
        <taxon>Dinosauria</taxon>
        <taxon>Saurischia</taxon>
        <taxon>Theropoda</taxon>
        <taxon>Coelurosauria</taxon>
        <taxon>Aves</taxon>
        <taxon>Neognathae</taxon>
        <taxon>Neoaves</taxon>
        <taxon>Telluraves</taxon>
        <taxon>Australaves</taxon>
        <taxon>Passeriformes</taxon>
        <taxon>Thamnophilidae</taxon>
        <taxon>Willisornis</taxon>
    </lineage>
</organism>
<dbReference type="Gene3D" id="1.20.1250.20">
    <property type="entry name" value="MFS general substrate transporter like domains"/>
    <property type="match status" value="2"/>
</dbReference>
<keyword evidence="3 6" id="KW-1133">Transmembrane helix</keyword>
<dbReference type="InterPro" id="IPR036259">
    <property type="entry name" value="MFS_trans_sf"/>
</dbReference>
<proteinExistence type="predicted"/>
<evidence type="ECO:0000256" key="6">
    <source>
        <dbReference type="SAM" id="Phobius"/>
    </source>
</evidence>
<dbReference type="InterPro" id="IPR005828">
    <property type="entry name" value="MFS_sugar_transport-like"/>
</dbReference>
<feature type="region of interest" description="Disordered" evidence="5">
    <location>
        <begin position="613"/>
        <end position="632"/>
    </location>
</feature>
<keyword evidence="2 6" id="KW-0812">Transmembrane</keyword>
<evidence type="ECO:0000256" key="1">
    <source>
        <dbReference type="ARBA" id="ARBA00004141"/>
    </source>
</evidence>
<protein>
    <recommendedName>
        <fullName evidence="7">Major facilitator superfamily (MFS) profile domain-containing protein</fullName>
    </recommendedName>
</protein>
<comment type="subcellular location">
    <subcellularLocation>
        <location evidence="1">Membrane</location>
        <topology evidence="1">Multi-pass membrane protein</topology>
    </subcellularLocation>
</comment>
<feature type="domain" description="Major facilitator superfamily (MFS) profile" evidence="7">
    <location>
        <begin position="21"/>
        <end position="585"/>
    </location>
</feature>
<comment type="caution">
    <text evidence="8">The sequence shown here is derived from an EMBL/GenBank/DDBJ whole genome shotgun (WGS) entry which is preliminary data.</text>
</comment>
<dbReference type="PROSITE" id="PS50850">
    <property type="entry name" value="MFS"/>
    <property type="match status" value="1"/>
</dbReference>
<feature type="transmembrane region" description="Helical" evidence="6">
    <location>
        <begin position="532"/>
        <end position="551"/>
    </location>
</feature>
<evidence type="ECO:0000256" key="2">
    <source>
        <dbReference type="ARBA" id="ARBA00022692"/>
    </source>
</evidence>
<evidence type="ECO:0000259" key="7">
    <source>
        <dbReference type="PROSITE" id="PS50850"/>
    </source>
</evidence>
<feature type="transmembrane region" description="Helical" evidence="6">
    <location>
        <begin position="468"/>
        <end position="485"/>
    </location>
</feature>
<feature type="compositionally biased region" description="Polar residues" evidence="5">
    <location>
        <begin position="614"/>
        <end position="628"/>
    </location>
</feature>
<dbReference type="SUPFAM" id="SSF103473">
    <property type="entry name" value="MFS general substrate transporter"/>
    <property type="match status" value="2"/>
</dbReference>
<feature type="transmembrane region" description="Helical" evidence="6">
    <location>
        <begin position="141"/>
        <end position="158"/>
    </location>
</feature>
<dbReference type="PANTHER" id="PTHR24064">
    <property type="entry name" value="SOLUTE CARRIER FAMILY 22 MEMBER"/>
    <property type="match status" value="1"/>
</dbReference>
<evidence type="ECO:0000313" key="8">
    <source>
        <dbReference type="EMBL" id="KAJ7420535.1"/>
    </source>
</evidence>
<keyword evidence="9" id="KW-1185">Reference proteome</keyword>
<name>A0ABQ9DKX6_9PASS</name>
<feature type="transmembrane region" description="Helical" evidence="6">
    <location>
        <begin position="164"/>
        <end position="187"/>
    </location>
</feature>
<evidence type="ECO:0000313" key="9">
    <source>
        <dbReference type="Proteomes" id="UP001145742"/>
    </source>
</evidence>
<evidence type="ECO:0000256" key="5">
    <source>
        <dbReference type="SAM" id="MobiDB-lite"/>
    </source>
</evidence>
<accession>A0ABQ9DKX6</accession>
<evidence type="ECO:0000256" key="3">
    <source>
        <dbReference type="ARBA" id="ARBA00022989"/>
    </source>
</evidence>
<gene>
    <name evidence="8" type="ORF">WISP_47963</name>
</gene>
<reference evidence="8" key="1">
    <citation type="submission" date="2019-10" db="EMBL/GenBank/DDBJ databases">
        <authorList>
            <person name="Soares A.E.R."/>
            <person name="Aleixo A."/>
            <person name="Schneider P."/>
            <person name="Miyaki C.Y."/>
            <person name="Schneider M.P."/>
            <person name="Mello C."/>
            <person name="Vasconcelos A.T.R."/>
        </authorList>
    </citation>
    <scope>NUCLEOTIDE SEQUENCE</scope>
    <source>
        <tissue evidence="8">Muscle</tissue>
    </source>
</reference>
<dbReference type="InterPro" id="IPR020846">
    <property type="entry name" value="MFS_dom"/>
</dbReference>
<feature type="transmembrane region" description="Helical" evidence="6">
    <location>
        <begin position="194"/>
        <end position="221"/>
    </location>
</feature>
<feature type="transmembrane region" description="Helical" evidence="6">
    <location>
        <begin position="227"/>
        <end position="245"/>
    </location>
</feature>
<feature type="transmembrane region" description="Helical" evidence="6">
    <location>
        <begin position="16"/>
        <end position="43"/>
    </location>
</feature>
<feature type="transmembrane region" description="Helical" evidence="6">
    <location>
        <begin position="497"/>
        <end position="520"/>
    </location>
</feature>
<keyword evidence="4 6" id="KW-0472">Membrane</keyword>
<feature type="transmembrane region" description="Helical" evidence="6">
    <location>
        <begin position="563"/>
        <end position="580"/>
    </location>
</feature>
<dbReference type="Proteomes" id="UP001145742">
    <property type="component" value="Unassembled WGS sequence"/>
</dbReference>
<sequence>MEVEEAFPLVGQMGPYQVYLCVLLAVLLQFYVATEAILIALVGATPPYDWDLRGISANQSHGNHSVSEQGAFGEWLLTANGSEVRKHVHFGSSFTSIVSEWFLIGNASYKVSAASSSYFSGVFVGAISFGQLSDRFGRKKVYLTGFALDILFAIANGFSPSYEFFAISRFLVGMMNGGMSLVAFVLLNECVGTAYWALAGSIGGLFFAVGIAQYALLGYFIRSWRTLAVVVNLEGTIIFILSLFIPESPRWLYSQGRLNEAEDALYLIAKRNRKQKCTFSLKLPAERSSREAGSFLDLFRYRILLGRTLIMMFTWYLKHFIALLALGSFAGTLKYTLHMTRCVSPLDIPAHTVAFIMYIFGKGVVRCHGVKESTLDSECQGPEFQSQWDRPLAVQCLPPIPSRHIADAQQGQPRFVCSLVYYGLTLNVGDLGGSIYANLALSGLIEIPAYPICIYLINQKWFGRKRTLSAFLFLGGLACLIVMFLPKKKDTGVFAVVNSHSLSLLGKLTISAAFNIVYIYTSELYPTVIRNVGMGACSMFSRVGGIIAPFVPSLKAIQWSLPYIVFGATGLLSGLLNLLLPETLNSPLLETISDLQVCSYWRLGDEAMSLQALDGSQSGDKDSCTGSGSEDEEFYDADEETHMIKVEVLIECAVCYFSGNKLLKFYVEMASAYSVEEGQLCT</sequence>
<dbReference type="Pfam" id="PF00083">
    <property type="entry name" value="Sugar_tr"/>
    <property type="match status" value="1"/>
</dbReference>